<evidence type="ECO:0000313" key="3">
    <source>
        <dbReference type="EMBL" id="PRB90494.1"/>
    </source>
</evidence>
<evidence type="ECO:0000313" key="4">
    <source>
        <dbReference type="Proteomes" id="UP000238325"/>
    </source>
</evidence>
<comment type="caution">
    <text evidence="2">The sequence shown here is derived from an EMBL/GenBank/DDBJ whole genome shotgun (WGS) entry which is preliminary data.</text>
</comment>
<evidence type="ECO:0000256" key="1">
    <source>
        <dbReference type="SAM" id="Phobius"/>
    </source>
</evidence>
<keyword evidence="1" id="KW-0812">Transmembrane</keyword>
<dbReference type="EMBL" id="PCPP01000001">
    <property type="protein sequence ID" value="PRB85782.1"/>
    <property type="molecule type" value="Genomic_DNA"/>
</dbReference>
<keyword evidence="1" id="KW-0472">Membrane</keyword>
<gene>
    <name evidence="2" type="ORF">CQ022_05870</name>
    <name evidence="3" type="ORF">CQ033_07115</name>
</gene>
<proteinExistence type="predicted"/>
<keyword evidence="1" id="KW-1133">Transmembrane helix</keyword>
<keyword evidence="4" id="KW-1185">Reference proteome</keyword>
<dbReference type="Proteomes" id="UP000238325">
    <property type="component" value="Unassembled WGS sequence"/>
</dbReference>
<reference evidence="4 5" key="1">
    <citation type="submission" date="2017-09" db="EMBL/GenBank/DDBJ databases">
        <title>Genomic, metabolic, and phenotypic characteristics of bacterial isolates from the natural microbiome of the model nematode Caenorhabditis elegans.</title>
        <authorList>
            <person name="Zimmermann J."/>
            <person name="Obeng N."/>
            <person name="Yang W."/>
            <person name="Obeng O."/>
            <person name="Kissoyan K."/>
            <person name="Pees B."/>
            <person name="Dirksen P."/>
            <person name="Hoppner M."/>
            <person name="Franke A."/>
            <person name="Rosenstiel P."/>
            <person name="Leippe M."/>
            <person name="Dierking K."/>
            <person name="Kaleta C."/>
            <person name="Schulenburg H."/>
        </authorList>
    </citation>
    <scope>NUCLEOTIDE SEQUENCE [LARGE SCALE GENOMIC DNA]</scope>
    <source>
        <strain evidence="2 5">MYb25</strain>
        <strain evidence="3 4">MYb44</strain>
    </source>
</reference>
<dbReference type="Proteomes" id="UP000238534">
    <property type="component" value="Unassembled WGS sequence"/>
</dbReference>
<organism evidence="2 5">
    <name type="scientific">Chryseobacterium culicis</name>
    <dbReference type="NCBI Taxonomy" id="680127"/>
    <lineage>
        <taxon>Bacteria</taxon>
        <taxon>Pseudomonadati</taxon>
        <taxon>Bacteroidota</taxon>
        <taxon>Flavobacteriia</taxon>
        <taxon>Flavobacteriales</taxon>
        <taxon>Weeksellaceae</taxon>
        <taxon>Chryseobacterium group</taxon>
        <taxon>Chryseobacterium</taxon>
    </lineage>
</organism>
<dbReference type="EMBL" id="PCPH01000002">
    <property type="protein sequence ID" value="PRB90494.1"/>
    <property type="molecule type" value="Genomic_DNA"/>
</dbReference>
<sequence length="105" mass="12345">MEYKTPKTLERTPLIFGYPVVTAMIVVICLMLFLFIVFKKVLLSLVFLVIPTLYLYIIKKYPRKGEFKEFFFDFKMGAQCIRFDEKLENLININSKNSTGSRENS</sequence>
<name>A0A2S9CZ38_CHRCI</name>
<feature type="transmembrane region" description="Helical" evidence="1">
    <location>
        <begin position="12"/>
        <end position="35"/>
    </location>
</feature>
<dbReference type="AlphaFoldDB" id="A0A2S9CZ38"/>
<accession>A0A2S9CZ38</accession>
<feature type="transmembrane region" description="Helical" evidence="1">
    <location>
        <begin position="41"/>
        <end position="58"/>
    </location>
</feature>
<evidence type="ECO:0000313" key="5">
    <source>
        <dbReference type="Proteomes" id="UP000238534"/>
    </source>
</evidence>
<protein>
    <submittedName>
        <fullName evidence="2">Uncharacterized protein</fullName>
    </submittedName>
</protein>
<evidence type="ECO:0000313" key="2">
    <source>
        <dbReference type="EMBL" id="PRB85782.1"/>
    </source>
</evidence>
<dbReference type="OrthoDB" id="1451567at2"/>